<dbReference type="SUPFAM" id="SSF51679">
    <property type="entry name" value="Bacterial luciferase-like"/>
    <property type="match status" value="1"/>
</dbReference>
<sequence length="395" mass="43243">MSNPNPPGRMRFGIFLAPFHKPGINPTLAMQRDLELMQWLDRCGYDEAWIGEHHSAGSELIASPEIFIAAAAQHTKNIRLGTGVVSLSYHNPLWVAERIVMLDHLTRGRAMLGVGPGALPTDAAMIGLSQSQTRDLLEQSLGVIMQLLTSEDPVTFKNDRWDLREARLHLRPYSEPLFDICTAAVASPAGPRLGGRHGTGLLSIGATTAAGFDALALHWDVMEAEAKAHGKTVDRSKWRLVGLVHCAETKEQAIKDVAYGMEQWFHYFQAVAAFPQMAVPGDNLEEMIAFVNDSGFGAIGTPDMVVAQIERLQAQSNGGFGAYLMLAHNWANPEATRRSYELIANDVMPHFQGHHAATMGAAARAQKLRPELAEIHQKAVEDMGVKYQAEVAARN</sequence>
<gene>
    <name evidence="6" type="ORF">ACFOGJ_14075</name>
</gene>
<keyword evidence="3" id="KW-0560">Oxidoreductase</keyword>
<dbReference type="InterPro" id="IPR050766">
    <property type="entry name" value="Bact_Lucif_Oxidored"/>
</dbReference>
<dbReference type="Gene3D" id="3.20.20.30">
    <property type="entry name" value="Luciferase-like domain"/>
    <property type="match status" value="1"/>
</dbReference>
<evidence type="ECO:0000259" key="5">
    <source>
        <dbReference type="Pfam" id="PF00296"/>
    </source>
</evidence>
<dbReference type="PANTHER" id="PTHR30137:SF16">
    <property type="entry name" value="BLL0895 PROTEIN"/>
    <property type="match status" value="1"/>
</dbReference>
<keyword evidence="2" id="KW-0285">Flavoprotein</keyword>
<evidence type="ECO:0000256" key="2">
    <source>
        <dbReference type="ARBA" id="ARBA00022630"/>
    </source>
</evidence>
<organism evidence="6 7">
    <name type="scientific">Marinibaculum pumilum</name>
    <dbReference type="NCBI Taxonomy" id="1766165"/>
    <lineage>
        <taxon>Bacteria</taxon>
        <taxon>Pseudomonadati</taxon>
        <taxon>Pseudomonadota</taxon>
        <taxon>Alphaproteobacteria</taxon>
        <taxon>Rhodospirillales</taxon>
        <taxon>Rhodospirillaceae</taxon>
        <taxon>Marinibaculum</taxon>
    </lineage>
</organism>
<evidence type="ECO:0000256" key="4">
    <source>
        <dbReference type="ARBA" id="ARBA00023033"/>
    </source>
</evidence>
<evidence type="ECO:0000256" key="1">
    <source>
        <dbReference type="ARBA" id="ARBA00010426"/>
    </source>
</evidence>
<reference evidence="7" key="1">
    <citation type="journal article" date="2019" name="Int. J. Syst. Evol. Microbiol.">
        <title>The Global Catalogue of Microorganisms (GCM) 10K type strain sequencing project: providing services to taxonomists for standard genome sequencing and annotation.</title>
        <authorList>
            <consortium name="The Broad Institute Genomics Platform"/>
            <consortium name="The Broad Institute Genome Sequencing Center for Infectious Disease"/>
            <person name="Wu L."/>
            <person name="Ma J."/>
        </authorList>
    </citation>
    <scope>NUCLEOTIDE SEQUENCE [LARGE SCALE GENOMIC DNA]</scope>
    <source>
        <strain evidence="7">KCTC 42964</strain>
    </source>
</reference>
<comment type="similarity">
    <text evidence="1">Belongs to the bacterial luciferase oxidoreductase family.</text>
</comment>
<dbReference type="InterPro" id="IPR036661">
    <property type="entry name" value="Luciferase-like_sf"/>
</dbReference>
<protein>
    <submittedName>
        <fullName evidence="6">LLM class flavin-dependent oxidoreductase</fullName>
    </submittedName>
</protein>
<keyword evidence="7" id="KW-1185">Reference proteome</keyword>
<dbReference type="InterPro" id="IPR011251">
    <property type="entry name" value="Luciferase-like_dom"/>
</dbReference>
<feature type="domain" description="Luciferase-like" evidence="5">
    <location>
        <begin position="10"/>
        <end position="313"/>
    </location>
</feature>
<dbReference type="Pfam" id="PF00296">
    <property type="entry name" value="Bac_luciferase"/>
    <property type="match status" value="1"/>
</dbReference>
<dbReference type="PANTHER" id="PTHR30137">
    <property type="entry name" value="LUCIFERASE-LIKE MONOOXYGENASE"/>
    <property type="match status" value="1"/>
</dbReference>
<proteinExistence type="inferred from homology"/>
<evidence type="ECO:0000256" key="3">
    <source>
        <dbReference type="ARBA" id="ARBA00023002"/>
    </source>
</evidence>
<evidence type="ECO:0000313" key="7">
    <source>
        <dbReference type="Proteomes" id="UP001595528"/>
    </source>
</evidence>
<accession>A0ABV7L1Y7</accession>
<name>A0ABV7L1Y7_9PROT</name>
<dbReference type="EMBL" id="JBHRTR010000028">
    <property type="protein sequence ID" value="MFC3228366.1"/>
    <property type="molecule type" value="Genomic_DNA"/>
</dbReference>
<evidence type="ECO:0000313" key="6">
    <source>
        <dbReference type="EMBL" id="MFC3228366.1"/>
    </source>
</evidence>
<dbReference type="Proteomes" id="UP001595528">
    <property type="component" value="Unassembled WGS sequence"/>
</dbReference>
<dbReference type="RefSeq" id="WP_379901409.1">
    <property type="nucleotide sequence ID" value="NZ_JBHRTR010000028.1"/>
</dbReference>
<keyword evidence="4" id="KW-0503">Monooxygenase</keyword>
<comment type="caution">
    <text evidence="6">The sequence shown here is derived from an EMBL/GenBank/DDBJ whole genome shotgun (WGS) entry which is preliminary data.</text>
</comment>